<protein>
    <submittedName>
        <fullName evidence="2">Uncharacterized protein</fullName>
    </submittedName>
</protein>
<sequence length="125" mass="13962">MLRRTQLQSYPSMSLQFTSTISLPTETATPSTSSTPARSASTDWLRHRQLTATSSPNVQRRCDNRRSTVKQSHPARSCSARRPPVDLTSSTSSTGKSTQHRCVMTRLKSISRLPVSTSATLWWPR</sequence>
<accession>K2RHS4</accession>
<feature type="compositionally biased region" description="Low complexity" evidence="1">
    <location>
        <begin position="22"/>
        <end position="42"/>
    </location>
</feature>
<feature type="region of interest" description="Disordered" evidence="1">
    <location>
        <begin position="19"/>
        <end position="100"/>
    </location>
</feature>
<dbReference type="InParanoid" id="K2RHS4"/>
<feature type="compositionally biased region" description="Low complexity" evidence="1">
    <location>
        <begin position="88"/>
        <end position="97"/>
    </location>
</feature>
<name>K2RHS4_MACPH</name>
<evidence type="ECO:0000313" key="3">
    <source>
        <dbReference type="Proteomes" id="UP000007129"/>
    </source>
</evidence>
<dbReference type="EMBL" id="AHHD01000573">
    <property type="protein sequence ID" value="EKG09669.1"/>
    <property type="molecule type" value="Genomic_DNA"/>
</dbReference>
<proteinExistence type="predicted"/>
<dbReference type="VEuPathDB" id="FungiDB:MPH_13264"/>
<comment type="caution">
    <text evidence="2">The sequence shown here is derived from an EMBL/GenBank/DDBJ whole genome shotgun (WGS) entry which is preliminary data.</text>
</comment>
<organism evidence="2 3">
    <name type="scientific">Macrophomina phaseolina (strain MS6)</name>
    <name type="common">Charcoal rot fungus</name>
    <dbReference type="NCBI Taxonomy" id="1126212"/>
    <lineage>
        <taxon>Eukaryota</taxon>
        <taxon>Fungi</taxon>
        <taxon>Dikarya</taxon>
        <taxon>Ascomycota</taxon>
        <taxon>Pezizomycotina</taxon>
        <taxon>Dothideomycetes</taxon>
        <taxon>Dothideomycetes incertae sedis</taxon>
        <taxon>Botryosphaeriales</taxon>
        <taxon>Botryosphaeriaceae</taxon>
        <taxon>Macrophomina</taxon>
    </lineage>
</organism>
<gene>
    <name evidence="2" type="ORF">MPH_13264</name>
</gene>
<evidence type="ECO:0000313" key="2">
    <source>
        <dbReference type="EMBL" id="EKG09669.1"/>
    </source>
</evidence>
<reference evidence="2 3" key="1">
    <citation type="journal article" date="2012" name="BMC Genomics">
        <title>Tools to kill: Genome of one of the most destructive plant pathogenic fungi Macrophomina phaseolina.</title>
        <authorList>
            <person name="Islam M.S."/>
            <person name="Haque M.S."/>
            <person name="Islam M.M."/>
            <person name="Emdad E.M."/>
            <person name="Halim A."/>
            <person name="Hossen Q.M.M."/>
            <person name="Hossain M.Z."/>
            <person name="Ahmed B."/>
            <person name="Rahim S."/>
            <person name="Rahman M.S."/>
            <person name="Alam M.M."/>
            <person name="Hou S."/>
            <person name="Wan X."/>
            <person name="Saito J.A."/>
            <person name="Alam M."/>
        </authorList>
    </citation>
    <scope>NUCLEOTIDE SEQUENCE [LARGE SCALE GENOMIC DNA]</scope>
    <source>
        <strain evidence="2 3">MS6</strain>
    </source>
</reference>
<dbReference type="AlphaFoldDB" id="K2RHS4"/>
<dbReference type="Proteomes" id="UP000007129">
    <property type="component" value="Unassembled WGS sequence"/>
</dbReference>
<dbReference type="HOGENOM" id="CLU_1993051_0_0_1"/>
<evidence type="ECO:0000256" key="1">
    <source>
        <dbReference type="SAM" id="MobiDB-lite"/>
    </source>
</evidence>